<evidence type="ECO:0000256" key="10">
    <source>
        <dbReference type="ARBA" id="ARBA00023326"/>
    </source>
</evidence>
<evidence type="ECO:0000256" key="1">
    <source>
        <dbReference type="ARBA" id="ARBA00000548"/>
    </source>
</evidence>
<dbReference type="PRINTS" id="PR00110">
    <property type="entry name" value="ALPHAAMYLASE"/>
</dbReference>
<dbReference type="InterPro" id="IPR013783">
    <property type="entry name" value="Ig-like_fold"/>
</dbReference>
<evidence type="ECO:0000313" key="15">
    <source>
        <dbReference type="Proteomes" id="UP000027265"/>
    </source>
</evidence>
<dbReference type="OrthoDB" id="550577at2759"/>
<evidence type="ECO:0000256" key="12">
    <source>
        <dbReference type="RuleBase" id="RU361134"/>
    </source>
</evidence>
<dbReference type="InterPro" id="IPR013784">
    <property type="entry name" value="Carb-bd-like_fold"/>
</dbReference>
<protein>
    <recommendedName>
        <fullName evidence="4 12">Alpha-amylase</fullName>
        <ecNumber evidence="4 12">3.2.1.1</ecNumber>
    </recommendedName>
</protein>
<keyword evidence="15" id="KW-1185">Reference proteome</keyword>
<comment type="catalytic activity">
    <reaction evidence="1 12">
        <text>Endohydrolysis of (1-&gt;4)-alpha-D-glucosidic linkages in polysaccharides containing three or more (1-&gt;4)-alpha-linked D-glucose units.</text>
        <dbReference type="EC" id="3.2.1.1"/>
    </reaction>
</comment>
<dbReference type="SUPFAM" id="SSF51011">
    <property type="entry name" value="Glycosyl hydrolase domain"/>
    <property type="match status" value="1"/>
</dbReference>
<dbReference type="STRING" id="933084.A0A067PTB3"/>
<proteinExistence type="inferred from homology"/>
<dbReference type="SUPFAM" id="SSF51445">
    <property type="entry name" value="(Trans)glycosidases"/>
    <property type="match status" value="1"/>
</dbReference>
<keyword evidence="8 12" id="KW-0119">Carbohydrate metabolism</keyword>
<dbReference type="PANTHER" id="PTHR43447">
    <property type="entry name" value="ALPHA-AMYLASE"/>
    <property type="match status" value="1"/>
</dbReference>
<dbReference type="SUPFAM" id="SSF49452">
    <property type="entry name" value="Starch-binding domain-like"/>
    <property type="match status" value="1"/>
</dbReference>
<dbReference type="InterPro" id="IPR017853">
    <property type="entry name" value="GH"/>
</dbReference>
<dbReference type="GO" id="GO:0000272">
    <property type="term" value="P:polysaccharide catabolic process"/>
    <property type="evidence" value="ECO:0007669"/>
    <property type="project" value="UniProtKB-KW"/>
</dbReference>
<dbReference type="SMART" id="SM00632">
    <property type="entry name" value="Aamy_C"/>
    <property type="match status" value="1"/>
</dbReference>
<dbReference type="InterPro" id="IPR006046">
    <property type="entry name" value="Alpha_amylase"/>
</dbReference>
<dbReference type="Proteomes" id="UP000027265">
    <property type="component" value="Unassembled WGS sequence"/>
</dbReference>
<comment type="similarity">
    <text evidence="3 11">Belongs to the glycosyl hydrolase 13 family.</text>
</comment>
<dbReference type="InParanoid" id="A0A067PTB3"/>
<name>A0A067PTB3_9AGAM</name>
<dbReference type="GO" id="GO:0004556">
    <property type="term" value="F:alpha-amylase activity"/>
    <property type="evidence" value="ECO:0007669"/>
    <property type="project" value="UniProtKB-UniRule"/>
</dbReference>
<organism evidence="14 15">
    <name type="scientific">Jaapia argillacea MUCL 33604</name>
    <dbReference type="NCBI Taxonomy" id="933084"/>
    <lineage>
        <taxon>Eukaryota</taxon>
        <taxon>Fungi</taxon>
        <taxon>Dikarya</taxon>
        <taxon>Basidiomycota</taxon>
        <taxon>Agaricomycotina</taxon>
        <taxon>Agaricomycetes</taxon>
        <taxon>Agaricomycetidae</taxon>
        <taxon>Jaapiales</taxon>
        <taxon>Jaapiaceae</taxon>
        <taxon>Jaapia</taxon>
    </lineage>
</organism>
<evidence type="ECO:0000256" key="5">
    <source>
        <dbReference type="ARBA" id="ARBA00022723"/>
    </source>
</evidence>
<keyword evidence="9 12" id="KW-0326">Glycosidase</keyword>
<evidence type="ECO:0000256" key="11">
    <source>
        <dbReference type="RuleBase" id="RU003615"/>
    </source>
</evidence>
<dbReference type="Pfam" id="PF00128">
    <property type="entry name" value="Alpha-amylase"/>
    <property type="match status" value="1"/>
</dbReference>
<dbReference type="PROSITE" id="PS51166">
    <property type="entry name" value="CBM20"/>
    <property type="match status" value="1"/>
</dbReference>
<dbReference type="Gene3D" id="2.60.40.1180">
    <property type="entry name" value="Golgi alpha-mannosidase II"/>
    <property type="match status" value="1"/>
</dbReference>
<dbReference type="AlphaFoldDB" id="A0A067PTB3"/>
<evidence type="ECO:0000256" key="3">
    <source>
        <dbReference type="ARBA" id="ARBA00008061"/>
    </source>
</evidence>
<evidence type="ECO:0000313" key="14">
    <source>
        <dbReference type="EMBL" id="KDQ58058.1"/>
    </source>
</evidence>
<dbReference type="InterPro" id="IPR002044">
    <property type="entry name" value="CBM20"/>
</dbReference>
<dbReference type="CDD" id="cd11317">
    <property type="entry name" value="AmyAc_bac_euk_AmyA"/>
    <property type="match status" value="1"/>
</dbReference>
<dbReference type="SMART" id="SM01065">
    <property type="entry name" value="CBM_2"/>
    <property type="match status" value="1"/>
</dbReference>
<keyword evidence="7" id="KW-0106">Calcium</keyword>
<accession>A0A067PTB3</accession>
<evidence type="ECO:0000256" key="9">
    <source>
        <dbReference type="ARBA" id="ARBA00023295"/>
    </source>
</evidence>
<evidence type="ECO:0000259" key="13">
    <source>
        <dbReference type="PROSITE" id="PS51166"/>
    </source>
</evidence>
<comment type="cofactor">
    <cofactor evidence="2">
        <name>Ca(2+)</name>
        <dbReference type="ChEBI" id="CHEBI:29108"/>
    </cofactor>
</comment>
<evidence type="ECO:0000256" key="4">
    <source>
        <dbReference type="ARBA" id="ARBA00012595"/>
    </source>
</evidence>
<dbReference type="Gene3D" id="2.60.40.10">
    <property type="entry name" value="Immunoglobulins"/>
    <property type="match status" value="1"/>
</dbReference>
<dbReference type="InterPro" id="IPR006048">
    <property type="entry name" value="A-amylase/branching_C"/>
</dbReference>
<dbReference type="InterPro" id="IPR006047">
    <property type="entry name" value="GH13_cat_dom"/>
</dbReference>
<keyword evidence="5" id="KW-0479">Metal-binding</keyword>
<dbReference type="SMART" id="SM00642">
    <property type="entry name" value="Aamy"/>
    <property type="match status" value="1"/>
</dbReference>
<keyword evidence="10" id="KW-0624">Polysaccharide degradation</keyword>
<dbReference type="FunFam" id="2.60.40.10:FF:000552">
    <property type="entry name" value="Related to glucoamylase"/>
    <property type="match status" value="1"/>
</dbReference>
<evidence type="ECO:0000256" key="8">
    <source>
        <dbReference type="ARBA" id="ARBA00023277"/>
    </source>
</evidence>
<sequence>MHIFEVDAVFQLVRKAVIAQMFEWSWDSIGTECTSSLGPAGYGFVQASPAQEHVTGPPSSLLIPRSLNLKRFVGTQWWTDYQPVSYILTSKRGNRAQFQNMINTCHQAGVRVIADTIWNHMAGANSGIGVAGSTFTHYNYPGIYDTTNFHHCGLEPGDDIENYDNRVEVQTCQLVGLADLATETEYVRARLAAYANDLLGVGVDGLRLDAAKHMAAADVANMTTRLHGTPYITQEVIYGAGEPSSPLNMLESVIFRYTSALQQAFSYSGISNLEFLNSQGLVDGSVANVFVTNHDTERNGAALTYKSSSNTYVLATIFSLAHPYGTPTILSSFEFPDDNTDQGSPNGGSGTCSGTGGANGWLCQHRWIAFSGMVGFRNNVSSAPLTNWVAVGAQQIAFGRGSAGFVAINNADTPWSFQFQTSLPAGSYCDIIHGVLSGNTCTGPSFVVASDGIFTATVAPRDAVALHIGAKGTAIGVISVTFSEVATTTFGENIFLTGNLSELVSWDPYHAIPLSSATHPKWQVTLNLPSETPFQYKYVRIESNGAVVWESDPNRNAITPSSGNYYSLADSWR</sequence>
<dbReference type="EC" id="3.2.1.1" evidence="4 12"/>
<dbReference type="CDD" id="cd05808">
    <property type="entry name" value="CBM20_alpha_amylase"/>
    <property type="match status" value="1"/>
</dbReference>
<keyword evidence="6 12" id="KW-0378">Hydrolase</keyword>
<feature type="domain" description="CBM20" evidence="13">
    <location>
        <begin position="472"/>
        <end position="573"/>
    </location>
</feature>
<dbReference type="Gene3D" id="3.20.20.80">
    <property type="entry name" value="Glycosidases"/>
    <property type="match status" value="1"/>
</dbReference>
<dbReference type="GO" id="GO:0046872">
    <property type="term" value="F:metal ion binding"/>
    <property type="evidence" value="ECO:0007669"/>
    <property type="project" value="UniProtKB-KW"/>
</dbReference>
<dbReference type="Pfam" id="PF00686">
    <property type="entry name" value="CBM_20"/>
    <property type="match status" value="1"/>
</dbReference>
<evidence type="ECO:0000256" key="6">
    <source>
        <dbReference type="ARBA" id="ARBA00022801"/>
    </source>
</evidence>
<dbReference type="EMBL" id="KL197718">
    <property type="protein sequence ID" value="KDQ58058.1"/>
    <property type="molecule type" value="Genomic_DNA"/>
</dbReference>
<evidence type="ECO:0000256" key="7">
    <source>
        <dbReference type="ARBA" id="ARBA00022837"/>
    </source>
</evidence>
<dbReference type="InterPro" id="IPR013780">
    <property type="entry name" value="Glyco_hydro_b"/>
</dbReference>
<dbReference type="HOGENOM" id="CLU_013336_3_1_1"/>
<dbReference type="InterPro" id="IPR031319">
    <property type="entry name" value="A-amylase_C"/>
</dbReference>
<gene>
    <name evidence="14" type="ORF">JAAARDRAFT_193532</name>
</gene>
<dbReference type="GO" id="GO:2001070">
    <property type="term" value="F:starch binding"/>
    <property type="evidence" value="ECO:0007669"/>
    <property type="project" value="InterPro"/>
</dbReference>
<reference evidence="15" key="1">
    <citation type="journal article" date="2014" name="Proc. Natl. Acad. Sci. U.S.A.">
        <title>Extensive sampling of basidiomycete genomes demonstrates inadequacy of the white-rot/brown-rot paradigm for wood decay fungi.</title>
        <authorList>
            <person name="Riley R."/>
            <person name="Salamov A.A."/>
            <person name="Brown D.W."/>
            <person name="Nagy L.G."/>
            <person name="Floudas D."/>
            <person name="Held B.W."/>
            <person name="Levasseur A."/>
            <person name="Lombard V."/>
            <person name="Morin E."/>
            <person name="Otillar R."/>
            <person name="Lindquist E.A."/>
            <person name="Sun H."/>
            <person name="LaButti K.M."/>
            <person name="Schmutz J."/>
            <person name="Jabbour D."/>
            <person name="Luo H."/>
            <person name="Baker S.E."/>
            <person name="Pisabarro A.G."/>
            <person name="Walton J.D."/>
            <person name="Blanchette R.A."/>
            <person name="Henrissat B."/>
            <person name="Martin F."/>
            <person name="Cullen D."/>
            <person name="Hibbett D.S."/>
            <person name="Grigoriev I.V."/>
        </authorList>
    </citation>
    <scope>NUCLEOTIDE SEQUENCE [LARGE SCALE GENOMIC DNA]</scope>
    <source>
        <strain evidence="15">MUCL 33604</strain>
    </source>
</reference>
<evidence type="ECO:0000256" key="2">
    <source>
        <dbReference type="ARBA" id="ARBA00001913"/>
    </source>
</evidence>
<dbReference type="Pfam" id="PF02806">
    <property type="entry name" value="Alpha-amylase_C"/>
    <property type="match status" value="1"/>
</dbReference>